<evidence type="ECO:0000313" key="2">
    <source>
        <dbReference type="EMBL" id="HIQ95893.1"/>
    </source>
</evidence>
<gene>
    <name evidence="2" type="ORF">IAB26_04950</name>
</gene>
<feature type="region of interest" description="Disordered" evidence="1">
    <location>
        <begin position="365"/>
        <end position="384"/>
    </location>
</feature>
<proteinExistence type="predicted"/>
<dbReference type="Proteomes" id="UP000886886">
    <property type="component" value="Unassembled WGS sequence"/>
</dbReference>
<organism evidence="2 3">
    <name type="scientific">Candidatus Limivivens merdigallinarum</name>
    <dbReference type="NCBI Taxonomy" id="2840859"/>
    <lineage>
        <taxon>Bacteria</taxon>
        <taxon>Bacillati</taxon>
        <taxon>Bacillota</taxon>
        <taxon>Clostridia</taxon>
        <taxon>Lachnospirales</taxon>
        <taxon>Lachnospiraceae</taxon>
        <taxon>Lachnospiraceae incertae sedis</taxon>
        <taxon>Candidatus Limivivens</taxon>
    </lineage>
</organism>
<reference evidence="2" key="1">
    <citation type="submission" date="2020-10" db="EMBL/GenBank/DDBJ databases">
        <authorList>
            <person name="Gilroy R."/>
        </authorList>
    </citation>
    <scope>NUCLEOTIDE SEQUENCE</scope>
    <source>
        <strain evidence="2">ChiSjej3B21-11622</strain>
    </source>
</reference>
<evidence type="ECO:0000256" key="1">
    <source>
        <dbReference type="SAM" id="MobiDB-lite"/>
    </source>
</evidence>
<sequence length="384" mass="45446">MDTDTLIDFLNEKMESFSFSRLLAELYEGTEPLKKRLTEKLAFYESLESGGEKNQEQTARKIRYWLKGHSLPGSREELFKICFALGLTLEQSEQLFCVTAESGVHYRNPKELIYAFCIRDKRDYPEARNMAGCFFPKDESLPLSTAEYQHKIRESSGQESWQVPTISIRDEFKHVKNEEELFSLLERYRSSFGFHHNTAYRKFCLMMNYLSDCRQDNEPAGLPEEKKYSIQRTTEEYLRMGVPYEKKNASKSRLLRLIKKHWPSPRSVQEMASRKQDVNRKTLLILYLATEGMGVEIPEDRFVEEHFQRINLMLSDCGMALLNLHNPFDYLVIQCLHLEDEDDFMSRRMERFLCRIFREPDPAAYLRPKRPPKMTTNRKREETL</sequence>
<accession>A0A9D0ZWC3</accession>
<reference evidence="2" key="2">
    <citation type="journal article" date="2021" name="PeerJ">
        <title>Extensive microbial diversity within the chicken gut microbiome revealed by metagenomics and culture.</title>
        <authorList>
            <person name="Gilroy R."/>
            <person name="Ravi A."/>
            <person name="Getino M."/>
            <person name="Pursley I."/>
            <person name="Horton D.L."/>
            <person name="Alikhan N.F."/>
            <person name="Baker D."/>
            <person name="Gharbi K."/>
            <person name="Hall N."/>
            <person name="Watson M."/>
            <person name="Adriaenssens E.M."/>
            <person name="Foster-Nyarko E."/>
            <person name="Jarju S."/>
            <person name="Secka A."/>
            <person name="Antonio M."/>
            <person name="Oren A."/>
            <person name="Chaudhuri R.R."/>
            <person name="La Ragione R."/>
            <person name="Hildebrand F."/>
            <person name="Pallen M.J."/>
        </authorList>
    </citation>
    <scope>NUCLEOTIDE SEQUENCE</scope>
    <source>
        <strain evidence="2">ChiSjej3B21-11622</strain>
    </source>
</reference>
<comment type="caution">
    <text evidence="2">The sequence shown here is derived from an EMBL/GenBank/DDBJ whole genome shotgun (WGS) entry which is preliminary data.</text>
</comment>
<dbReference type="AlphaFoldDB" id="A0A9D0ZWC3"/>
<protein>
    <submittedName>
        <fullName evidence="2">Uncharacterized protein</fullName>
    </submittedName>
</protein>
<evidence type="ECO:0000313" key="3">
    <source>
        <dbReference type="Proteomes" id="UP000886886"/>
    </source>
</evidence>
<dbReference type="EMBL" id="DVFT01000074">
    <property type="protein sequence ID" value="HIQ95893.1"/>
    <property type="molecule type" value="Genomic_DNA"/>
</dbReference>
<name>A0A9D0ZWC3_9FIRM</name>